<feature type="transmembrane region" description="Helical" evidence="16">
    <location>
        <begin position="21"/>
        <end position="42"/>
    </location>
</feature>
<dbReference type="PANTHER" id="PTHR11435:SF1">
    <property type="entry name" value="NADH-UBIQUINONE OXIDOREDUCTASE CHAIN 6"/>
    <property type="match status" value="1"/>
</dbReference>
<evidence type="ECO:0000256" key="13">
    <source>
        <dbReference type="ARBA" id="ARBA00023136"/>
    </source>
</evidence>
<evidence type="ECO:0000256" key="2">
    <source>
        <dbReference type="ARBA" id="ARBA00005698"/>
    </source>
</evidence>
<evidence type="ECO:0000256" key="16">
    <source>
        <dbReference type="SAM" id="Phobius"/>
    </source>
</evidence>
<keyword evidence="11" id="KW-0520">NAD</keyword>
<evidence type="ECO:0000256" key="1">
    <source>
        <dbReference type="ARBA" id="ARBA00004225"/>
    </source>
</evidence>
<evidence type="ECO:0000256" key="5">
    <source>
        <dbReference type="ARBA" id="ARBA00022448"/>
    </source>
</evidence>
<feature type="transmembrane region" description="Helical" evidence="16">
    <location>
        <begin position="48"/>
        <end position="68"/>
    </location>
</feature>
<name>A0A0U2E2I4_9HYME</name>
<dbReference type="AlphaFoldDB" id="A0A0U2E2I4"/>
<comment type="similarity">
    <text evidence="2">Belongs to the complex I subunit 6 family.</text>
</comment>
<dbReference type="EC" id="7.1.1.2" evidence="3"/>
<keyword evidence="10 16" id="KW-1133">Transmembrane helix</keyword>
<organism evidence="17">
    <name type="scientific">Tenthredo tienmushana</name>
    <dbReference type="NCBI Taxonomy" id="1385159"/>
    <lineage>
        <taxon>Eukaryota</taxon>
        <taxon>Metazoa</taxon>
        <taxon>Ecdysozoa</taxon>
        <taxon>Arthropoda</taxon>
        <taxon>Hexapoda</taxon>
        <taxon>Insecta</taxon>
        <taxon>Pterygota</taxon>
        <taxon>Neoptera</taxon>
        <taxon>Endopterygota</taxon>
        <taxon>Hymenoptera</taxon>
        <taxon>Tenthredinoidea</taxon>
        <taxon>Tenthredinidae</taxon>
        <taxon>Tenthredininae</taxon>
        <taxon>Tenthredo</taxon>
    </lineage>
</organism>
<dbReference type="InterPro" id="IPR050269">
    <property type="entry name" value="ComplexI_Subunit6"/>
</dbReference>
<dbReference type="GO" id="GO:0008137">
    <property type="term" value="F:NADH dehydrogenase (ubiquinone) activity"/>
    <property type="evidence" value="ECO:0007669"/>
    <property type="project" value="UniProtKB-EC"/>
</dbReference>
<evidence type="ECO:0000256" key="7">
    <source>
        <dbReference type="ARBA" id="ARBA00022692"/>
    </source>
</evidence>
<keyword evidence="8" id="KW-1278">Translocase</keyword>
<feature type="transmembrane region" description="Helical" evidence="16">
    <location>
        <begin position="142"/>
        <end position="161"/>
    </location>
</feature>
<dbReference type="EMBL" id="KR703581">
    <property type="protein sequence ID" value="AKQ53275.1"/>
    <property type="molecule type" value="Genomic_DNA"/>
</dbReference>
<keyword evidence="5" id="KW-0813">Transport</keyword>
<accession>A0A0U2E2I4</accession>
<dbReference type="PANTHER" id="PTHR11435">
    <property type="entry name" value="NADH UBIQUINONE OXIDOREDUCTASE SUBUNIT ND6"/>
    <property type="match status" value="1"/>
</dbReference>
<protein>
    <recommendedName>
        <fullName evidence="4">NADH-ubiquinone oxidoreductase chain 6</fullName>
        <ecNumber evidence="3">7.1.1.2</ecNumber>
    </recommendedName>
    <alternativeName>
        <fullName evidence="14">NADH dehydrogenase subunit 6</fullName>
    </alternativeName>
</protein>
<sequence>MLKILIIFTLLNSIMFYSSKTPLSMGLILLIQTILISLMSGMMSFNFWYTYILFLILIGSMLILFIYVSSLMSNLKFSLNKDFKNIFFYFLVMILFISTIFNMKFYLMINSDSINLPNLNPEQFFILKMSLNKLYNSPSNQIMLMLINYLLLTLFVVVKITNINMGPLRKNI</sequence>
<keyword evidence="12 17" id="KW-0496">Mitochondrion</keyword>
<geneLocation type="mitochondrion" evidence="17"/>
<evidence type="ECO:0000256" key="4">
    <source>
        <dbReference type="ARBA" id="ARBA00021095"/>
    </source>
</evidence>
<evidence type="ECO:0000256" key="12">
    <source>
        <dbReference type="ARBA" id="ARBA00023128"/>
    </source>
</evidence>
<keyword evidence="9" id="KW-0249">Electron transport</keyword>
<reference evidence="17" key="1">
    <citation type="journal article" date="2015" name="Mitochondrial DNA">
        <title>The mitochondrial genome of Tenthredo tienmushana (Takeuchi) and a related phylogenetic analysis of the sawflies (Insecta: Hymenoptera).</title>
        <authorList>
            <person name="Song S.N."/>
            <person name="Wang Z.H."/>
            <person name="Li Y."/>
            <person name="Wei S.J."/>
            <person name="Chen X.X."/>
        </authorList>
    </citation>
    <scope>NUCLEOTIDE SEQUENCE</scope>
</reference>
<dbReference type="GO" id="GO:0031966">
    <property type="term" value="C:mitochondrial membrane"/>
    <property type="evidence" value="ECO:0007669"/>
    <property type="project" value="UniProtKB-SubCell"/>
</dbReference>
<evidence type="ECO:0000256" key="15">
    <source>
        <dbReference type="ARBA" id="ARBA00049551"/>
    </source>
</evidence>
<keyword evidence="13 16" id="KW-0472">Membrane</keyword>
<comment type="catalytic activity">
    <reaction evidence="15">
        <text>a ubiquinone + NADH + 5 H(+)(in) = a ubiquinol + NAD(+) + 4 H(+)(out)</text>
        <dbReference type="Rhea" id="RHEA:29091"/>
        <dbReference type="Rhea" id="RHEA-COMP:9565"/>
        <dbReference type="Rhea" id="RHEA-COMP:9566"/>
        <dbReference type="ChEBI" id="CHEBI:15378"/>
        <dbReference type="ChEBI" id="CHEBI:16389"/>
        <dbReference type="ChEBI" id="CHEBI:17976"/>
        <dbReference type="ChEBI" id="CHEBI:57540"/>
        <dbReference type="ChEBI" id="CHEBI:57945"/>
        <dbReference type="EC" id="7.1.1.2"/>
    </reaction>
</comment>
<keyword evidence="7 16" id="KW-0812">Transmembrane</keyword>
<evidence type="ECO:0000313" key="17">
    <source>
        <dbReference type="EMBL" id="AKQ53275.1"/>
    </source>
</evidence>
<evidence type="ECO:0000256" key="6">
    <source>
        <dbReference type="ARBA" id="ARBA00022660"/>
    </source>
</evidence>
<keyword evidence="6" id="KW-0679">Respiratory chain</keyword>
<feature type="transmembrane region" description="Helical" evidence="16">
    <location>
        <begin position="88"/>
        <end position="109"/>
    </location>
</feature>
<gene>
    <name evidence="17" type="primary">ND6</name>
</gene>
<evidence type="ECO:0000256" key="9">
    <source>
        <dbReference type="ARBA" id="ARBA00022982"/>
    </source>
</evidence>
<evidence type="ECO:0000256" key="11">
    <source>
        <dbReference type="ARBA" id="ARBA00023027"/>
    </source>
</evidence>
<evidence type="ECO:0000256" key="3">
    <source>
        <dbReference type="ARBA" id="ARBA00012944"/>
    </source>
</evidence>
<comment type="subcellular location">
    <subcellularLocation>
        <location evidence="1">Mitochondrion membrane</location>
        <topology evidence="1">Multi-pass membrane protein</topology>
    </subcellularLocation>
</comment>
<evidence type="ECO:0000256" key="8">
    <source>
        <dbReference type="ARBA" id="ARBA00022967"/>
    </source>
</evidence>
<proteinExistence type="inferred from homology"/>
<evidence type="ECO:0000256" key="10">
    <source>
        <dbReference type="ARBA" id="ARBA00022989"/>
    </source>
</evidence>
<evidence type="ECO:0000256" key="14">
    <source>
        <dbReference type="ARBA" id="ARBA00031019"/>
    </source>
</evidence>